<feature type="transmembrane region" description="Helical" evidence="3">
    <location>
        <begin position="393"/>
        <end position="424"/>
    </location>
</feature>
<comment type="similarity">
    <text evidence="1">Belongs to the GerABKA family.</text>
</comment>
<keyword evidence="3" id="KW-0812">Transmembrane</keyword>
<evidence type="ECO:0000256" key="3">
    <source>
        <dbReference type="SAM" id="Phobius"/>
    </source>
</evidence>
<dbReference type="PANTHER" id="PTHR22550">
    <property type="entry name" value="SPORE GERMINATION PROTEIN"/>
    <property type="match status" value="1"/>
</dbReference>
<dbReference type="PATRIC" id="fig|29343.3.peg.1886"/>
<dbReference type="EMBL" id="LM995447">
    <property type="protein sequence ID" value="CDZ24895.1"/>
    <property type="molecule type" value="Genomic_DNA"/>
</dbReference>
<dbReference type="InterPro" id="IPR050768">
    <property type="entry name" value="UPF0353/GerABKA_families"/>
</dbReference>
<accession>A0A078KUR5</accession>
<evidence type="ECO:0000256" key="1">
    <source>
        <dbReference type="ARBA" id="ARBA00005278"/>
    </source>
</evidence>
<name>A0A078KUR5_9FIRM</name>
<reference evidence="5" key="1">
    <citation type="submission" date="2014-07" db="EMBL/GenBank/DDBJ databases">
        <authorList>
            <person name="Wibberg D."/>
        </authorList>
    </citation>
    <scope>NUCLEOTIDE SEQUENCE [LARGE SCALE GENOMIC DNA]</scope>
    <source>
        <strain evidence="5">DG5</strain>
    </source>
</reference>
<dbReference type="AlphaFoldDB" id="A0A078KUR5"/>
<dbReference type="InterPro" id="IPR004995">
    <property type="entry name" value="Spore_Ger"/>
</dbReference>
<proteinExistence type="inferred from homology"/>
<dbReference type="Pfam" id="PF03323">
    <property type="entry name" value="GerA"/>
    <property type="match status" value="1"/>
</dbReference>
<organism evidence="4 5">
    <name type="scientific">[Clostridium] cellulosi</name>
    <dbReference type="NCBI Taxonomy" id="29343"/>
    <lineage>
        <taxon>Bacteria</taxon>
        <taxon>Bacillati</taxon>
        <taxon>Bacillota</taxon>
        <taxon>Clostridia</taxon>
        <taxon>Eubacteriales</taxon>
        <taxon>Oscillospiraceae</taxon>
        <taxon>Oscillospiraceae incertae sedis</taxon>
    </lineage>
</organism>
<keyword evidence="2 3" id="KW-0472">Membrane</keyword>
<evidence type="ECO:0000313" key="5">
    <source>
        <dbReference type="Proteomes" id="UP000032431"/>
    </source>
</evidence>
<keyword evidence="5" id="KW-1185">Reference proteome</keyword>
<dbReference type="PIRSF" id="PIRSF005690">
    <property type="entry name" value="GerBA"/>
    <property type="match status" value="1"/>
</dbReference>
<evidence type="ECO:0000313" key="4">
    <source>
        <dbReference type="EMBL" id="CDZ24895.1"/>
    </source>
</evidence>
<dbReference type="KEGG" id="ccel:CCDG5_1797"/>
<gene>
    <name evidence="4" type="ORF">CCDG5_1797</name>
</gene>
<dbReference type="PANTHER" id="PTHR22550:SF5">
    <property type="entry name" value="LEUCINE ZIPPER PROTEIN 4"/>
    <property type="match status" value="1"/>
</dbReference>
<keyword evidence="3" id="KW-1133">Transmembrane helix</keyword>
<sequence length="523" mass="58198">MAVSAKSILKYFASKFSEIGTVKKSSPEAGSATEYTQLKRSLLDNMTYLQGEFDGCADFVSKELTTCNRKAIIISIDNMVDKLTLTQSVLTPLSKAEPPMGLMTDDDIFNWFRDSLLSSADEKEVFSFEEVESHIMSGYAVFLMDGVNRGLAFGLQGFKYRSIDEPNQETALRGSREGFVEPLRINMMLVRRRIKNPNLKFEIYKVGNESKTEICLTYINGVVEEEILNEVRHRIKTINIDTVFASGYIQKNFHDCPYSIFSTVGTTERPDTFCGRINEGRIGIIVDNTPLALTMPFLFIDNFQNMDDYVVGPYYATFTRILKYLAFFTSILVPGLYVAIGSFHQAFLPSQLLYTLAQAEEATPFPLVFEALLMQIVYEMVREAGLRLPKQIGFAINIVGALIIGESAVSAGLIGAPMVIIVAITATTTLIIPTLYESGVVLRFVFIILAGMAGMYGIILGIAFLGFHLTSIKSYEVPYTAPISPFNARAMRDVVVRVPWTILSKRKIAAQDMPGSNVDKTQS</sequence>
<evidence type="ECO:0000256" key="2">
    <source>
        <dbReference type="ARBA" id="ARBA00023136"/>
    </source>
</evidence>
<dbReference type="Proteomes" id="UP000032431">
    <property type="component" value="Chromosome I"/>
</dbReference>
<dbReference type="HOGENOM" id="CLU_021639_4_1_9"/>
<dbReference type="GO" id="GO:0016020">
    <property type="term" value="C:membrane"/>
    <property type="evidence" value="ECO:0007669"/>
    <property type="project" value="InterPro"/>
</dbReference>
<dbReference type="GO" id="GO:0009847">
    <property type="term" value="P:spore germination"/>
    <property type="evidence" value="ECO:0007669"/>
    <property type="project" value="InterPro"/>
</dbReference>
<feature type="transmembrane region" description="Helical" evidence="3">
    <location>
        <begin position="444"/>
        <end position="467"/>
    </location>
</feature>
<protein>
    <submittedName>
        <fullName evidence="4">GerA spore germination protein</fullName>
    </submittedName>
</protein>
<feature type="transmembrane region" description="Helical" evidence="3">
    <location>
        <begin position="324"/>
        <end position="343"/>
    </location>
</feature>
<dbReference type="STRING" id="29343.CCDG5_1797"/>